<keyword evidence="3" id="KW-1185">Reference proteome</keyword>
<proteinExistence type="predicted"/>
<feature type="region of interest" description="Disordered" evidence="1">
    <location>
        <begin position="1"/>
        <end position="75"/>
    </location>
</feature>
<dbReference type="Proteomes" id="UP001240447">
    <property type="component" value="Unassembled WGS sequence"/>
</dbReference>
<comment type="caution">
    <text evidence="2">The sequence shown here is derived from an EMBL/GenBank/DDBJ whole genome shotgun (WGS) entry which is preliminary data.</text>
</comment>
<accession>A0ABT9NLK9</accession>
<reference evidence="2 3" key="1">
    <citation type="submission" date="2023-07" db="EMBL/GenBank/DDBJ databases">
        <title>Sequencing the genomes of 1000 actinobacteria strains.</title>
        <authorList>
            <person name="Klenk H.-P."/>
        </authorList>
    </citation>
    <scope>NUCLEOTIDE SEQUENCE [LARGE SCALE GENOMIC DNA]</scope>
    <source>
        <strain evidence="2 3">GD13</strain>
    </source>
</reference>
<gene>
    <name evidence="2" type="ORF">J2S59_001116</name>
</gene>
<feature type="compositionally biased region" description="Basic residues" evidence="1">
    <location>
        <begin position="45"/>
        <end position="57"/>
    </location>
</feature>
<dbReference type="PANTHER" id="PTHR36456">
    <property type="entry name" value="UPF0232 PROTEIN SCO3875"/>
    <property type="match status" value="1"/>
</dbReference>
<evidence type="ECO:0000256" key="1">
    <source>
        <dbReference type="SAM" id="MobiDB-lite"/>
    </source>
</evidence>
<dbReference type="PANTHER" id="PTHR36456:SF1">
    <property type="entry name" value="UPF0232 PROTEIN SCO3875"/>
    <property type="match status" value="1"/>
</dbReference>
<sequence>MSDEVELPAPGGTAPDSDAPSADVPKPEGLDLARSIARGLAGSTPKRRTPNPRRRRWTGAPGASGAGPDERDPQTVDSTIGRLIAEQGWTADVRVHGVFTRWDAIVGREVAQHCRPESFRPGDPSATDPRERTGRLVVRTDSTAWATQVRLLAPTVLRRLNEELGDGTIGFIEVEGPRGPTWRKGSRRVRGGRGPRDTYG</sequence>
<dbReference type="EMBL" id="JAUSQM010000001">
    <property type="protein sequence ID" value="MDP9821307.1"/>
    <property type="molecule type" value="Genomic_DNA"/>
</dbReference>
<name>A0ABT9NLK9_9ACTN</name>
<dbReference type="Pfam" id="PF05258">
    <property type="entry name" value="DciA"/>
    <property type="match status" value="1"/>
</dbReference>
<feature type="region of interest" description="Disordered" evidence="1">
    <location>
        <begin position="175"/>
        <end position="200"/>
    </location>
</feature>
<protein>
    <submittedName>
        <fullName evidence="2">Nucleic acid-binding Zn ribbon protein</fullName>
    </submittedName>
</protein>
<evidence type="ECO:0000313" key="2">
    <source>
        <dbReference type="EMBL" id="MDP9821307.1"/>
    </source>
</evidence>
<dbReference type="InterPro" id="IPR007922">
    <property type="entry name" value="DciA-like"/>
</dbReference>
<dbReference type="RefSeq" id="WP_181641407.1">
    <property type="nucleotide sequence ID" value="NZ_CCXJ01000022.1"/>
</dbReference>
<organism evidence="2 3">
    <name type="scientific">Nocardioides massiliensis</name>
    <dbReference type="NCBI Taxonomy" id="1325935"/>
    <lineage>
        <taxon>Bacteria</taxon>
        <taxon>Bacillati</taxon>
        <taxon>Actinomycetota</taxon>
        <taxon>Actinomycetes</taxon>
        <taxon>Propionibacteriales</taxon>
        <taxon>Nocardioidaceae</taxon>
        <taxon>Nocardioides</taxon>
    </lineage>
</organism>
<evidence type="ECO:0000313" key="3">
    <source>
        <dbReference type="Proteomes" id="UP001240447"/>
    </source>
</evidence>
<feature type="compositionally biased region" description="Basic residues" evidence="1">
    <location>
        <begin position="184"/>
        <end position="193"/>
    </location>
</feature>